<dbReference type="STRING" id="64571.A0A1Y2GJF4"/>
<dbReference type="InParanoid" id="A0A1Y2GJF4"/>
<keyword evidence="4" id="KW-0378">Hydrolase</keyword>
<dbReference type="GO" id="GO:0005634">
    <property type="term" value="C:nucleus"/>
    <property type="evidence" value="ECO:0007669"/>
    <property type="project" value="TreeGrafter"/>
</dbReference>
<dbReference type="GO" id="GO:0000956">
    <property type="term" value="P:nuclear-transcribed mRNA catabolic process"/>
    <property type="evidence" value="ECO:0007669"/>
    <property type="project" value="TreeGrafter"/>
</dbReference>
<feature type="compositionally biased region" description="Acidic residues" evidence="2">
    <location>
        <begin position="398"/>
        <end position="409"/>
    </location>
</feature>
<feature type="region of interest" description="Disordered" evidence="2">
    <location>
        <begin position="381"/>
        <end position="463"/>
    </location>
</feature>
<dbReference type="PANTHER" id="PTHR12341:SF7">
    <property type="entry name" value="5'-3' EXORIBONUCLEASE 1"/>
    <property type="match status" value="1"/>
</dbReference>
<organism evidence="4 5">
    <name type="scientific">Lobosporangium transversale</name>
    <dbReference type="NCBI Taxonomy" id="64571"/>
    <lineage>
        <taxon>Eukaryota</taxon>
        <taxon>Fungi</taxon>
        <taxon>Fungi incertae sedis</taxon>
        <taxon>Mucoromycota</taxon>
        <taxon>Mortierellomycotina</taxon>
        <taxon>Mortierellomycetes</taxon>
        <taxon>Mortierellales</taxon>
        <taxon>Mortierellaceae</taxon>
        <taxon>Lobosporangium</taxon>
    </lineage>
</organism>
<sequence>MGLKQIKFIEWFQNKFPEAVRNVPNSEGSHFDSVFIDLNGILHPAIRNARDEAMFVKNLFAILDHLLVRFIPSRICYLSIDGPAPVAKILTQKARRATKSSKKNLKGMSSLHLTPGCPFMLRLEQYVSYYAVRYLQQRQSKGISPDLKFVIDHSNNPGEGESKIIENIKQQAQNIRERPCAILSMDSDAVLQAIALGLPNIYVVRQDAIFNPAIVVSIDKFMRILEEQFPGQSNRVRLDFCALCLFRGNDYLRGLAVRLEQLWKAYLFTKLIDPTIQGLRTGIEAETGEHQFLIDAKFKTFDLLFLKQLILNSYKDPKKLQLSPDPAQQDQTTLKSKRWPRKQKPRPDPESTQPNQPSIPIITKKNAGLTSNVHVDIVQDQVYGHDSDKESIDKSEGPENDVSDDDSGDIEALRATTNIDNYDAANEKEEEGVQEEEEEKDECEEEEEEEEDNGNSSKRFLSDDPIALKSPRSSVKKFLEGILWNLEMYCSGTCPDVSFRYEYHCAPPRRAVIAYIDSIMDPSKDTYKDLVPSTTVRLLNVTRTAKKYLHPLVCGLILLPVDGGAAYLPQSIAAVHTQIVSVQSPDVHLSQDEMEAIDAKVKHLIEILQSSDKNQDAAIAQELADLYDTRSPYIWTRVRRLLNQHAKPTAMPHSPSFIIQQLQDPSITFDQTQTLQFSHLEFQPDIIRSLVKVPPKTASYTATTTTTTMTASKTAAQDLSQDAPLQQNNIDTNISVSTTAATTVATGILLPSNQIRDPSAPWAVEARQDAITKSGKAPPIQWPFHYIHRNGNMRQRRLAGHGHIAHGHVHGPPSHHFHSHDKHQHGYHQAQQPQPFTLLSKAQQPNSMLEAQQPTSAPTSQQPTSQPKQHRRHLQRPPSRRVKNHSQSKILEPSL</sequence>
<evidence type="ECO:0000259" key="3">
    <source>
        <dbReference type="Pfam" id="PF03159"/>
    </source>
</evidence>
<name>A0A1Y2GJF4_9FUNG</name>
<comment type="caution">
    <text evidence="4">The sequence shown here is derived from an EMBL/GenBank/DDBJ whole genome shotgun (WGS) entry which is preliminary data.</text>
</comment>
<dbReference type="InterPro" id="IPR027073">
    <property type="entry name" value="5_3_exoribonuclease"/>
</dbReference>
<evidence type="ECO:0000313" key="4">
    <source>
        <dbReference type="EMBL" id="ORZ11395.1"/>
    </source>
</evidence>
<feature type="region of interest" description="Disordered" evidence="2">
    <location>
        <begin position="804"/>
        <end position="832"/>
    </location>
</feature>
<keyword evidence="4" id="KW-0540">Nuclease</keyword>
<dbReference type="Pfam" id="PF03159">
    <property type="entry name" value="XRN_N"/>
    <property type="match status" value="1"/>
</dbReference>
<protein>
    <submittedName>
        <fullName evidence="4">XRN 5'-3' exonuclease N-terminus-domain-containing protein</fullName>
    </submittedName>
</protein>
<comment type="similarity">
    <text evidence="1">Belongs to the 5'-3' exonuclease family.</text>
</comment>
<dbReference type="InterPro" id="IPR004859">
    <property type="entry name" value="Xrn1_N"/>
</dbReference>
<dbReference type="GO" id="GO:0016075">
    <property type="term" value="P:rRNA catabolic process"/>
    <property type="evidence" value="ECO:0007669"/>
    <property type="project" value="TreeGrafter"/>
</dbReference>
<dbReference type="RefSeq" id="XP_021879710.1">
    <property type="nucleotide sequence ID" value="XM_022024817.1"/>
</dbReference>
<dbReference type="OrthoDB" id="372487at2759"/>
<keyword evidence="4" id="KW-0269">Exonuclease</keyword>
<dbReference type="Gene3D" id="3.40.50.12390">
    <property type="match status" value="1"/>
</dbReference>
<dbReference type="EMBL" id="MCFF01000028">
    <property type="protein sequence ID" value="ORZ11395.1"/>
    <property type="molecule type" value="Genomic_DNA"/>
</dbReference>
<feature type="compositionally biased region" description="Basic residues" evidence="2">
    <location>
        <begin position="804"/>
        <end position="826"/>
    </location>
</feature>
<reference evidence="4 5" key="1">
    <citation type="submission" date="2016-07" db="EMBL/GenBank/DDBJ databases">
        <title>Pervasive Adenine N6-methylation of Active Genes in Fungi.</title>
        <authorList>
            <consortium name="DOE Joint Genome Institute"/>
            <person name="Mondo S.J."/>
            <person name="Dannebaum R.O."/>
            <person name="Kuo R.C."/>
            <person name="Labutti K."/>
            <person name="Haridas S."/>
            <person name="Kuo A."/>
            <person name="Salamov A."/>
            <person name="Ahrendt S.R."/>
            <person name="Lipzen A."/>
            <person name="Sullivan W."/>
            <person name="Andreopoulos W.B."/>
            <person name="Clum A."/>
            <person name="Lindquist E."/>
            <person name="Daum C."/>
            <person name="Ramamoorthy G.K."/>
            <person name="Gryganskyi A."/>
            <person name="Culley D."/>
            <person name="Magnuson J.K."/>
            <person name="James T.Y."/>
            <person name="O'Malley M.A."/>
            <person name="Stajich J.E."/>
            <person name="Spatafora J.W."/>
            <person name="Visel A."/>
            <person name="Grigoriev I.V."/>
        </authorList>
    </citation>
    <scope>NUCLEOTIDE SEQUENCE [LARGE SCALE GENOMIC DNA]</scope>
    <source>
        <strain evidence="4 5">NRRL 3116</strain>
    </source>
</reference>
<dbReference type="GO" id="GO:0004534">
    <property type="term" value="F:5'-3' RNA exonuclease activity"/>
    <property type="evidence" value="ECO:0007669"/>
    <property type="project" value="TreeGrafter"/>
</dbReference>
<dbReference type="AlphaFoldDB" id="A0A1Y2GJF4"/>
<feature type="compositionally biased region" description="Basic and acidic residues" evidence="2">
    <location>
        <begin position="383"/>
        <end position="397"/>
    </location>
</feature>
<dbReference type="PANTHER" id="PTHR12341">
    <property type="entry name" value="5'-&gt;3' EXORIBONUCLEASE"/>
    <property type="match status" value="1"/>
</dbReference>
<dbReference type="GeneID" id="33566661"/>
<feature type="region of interest" description="Disordered" evidence="2">
    <location>
        <begin position="844"/>
        <end position="895"/>
    </location>
</feature>
<feature type="compositionally biased region" description="Low complexity" evidence="2">
    <location>
        <begin position="851"/>
        <end position="867"/>
    </location>
</feature>
<evidence type="ECO:0000313" key="5">
    <source>
        <dbReference type="Proteomes" id="UP000193648"/>
    </source>
</evidence>
<feature type="compositionally biased region" description="Basic residues" evidence="2">
    <location>
        <begin position="868"/>
        <end position="886"/>
    </location>
</feature>
<evidence type="ECO:0000256" key="2">
    <source>
        <dbReference type="SAM" id="MobiDB-lite"/>
    </source>
</evidence>
<gene>
    <name evidence="4" type="ORF">BCR41DRAFT_357149</name>
</gene>
<keyword evidence="5" id="KW-1185">Reference proteome</keyword>
<evidence type="ECO:0000256" key="1">
    <source>
        <dbReference type="ARBA" id="ARBA00038299"/>
    </source>
</evidence>
<dbReference type="Proteomes" id="UP000193648">
    <property type="component" value="Unassembled WGS sequence"/>
</dbReference>
<accession>A0A1Y2GJF4</accession>
<feature type="compositionally biased region" description="Basic residues" evidence="2">
    <location>
        <begin position="335"/>
        <end position="344"/>
    </location>
</feature>
<feature type="compositionally biased region" description="Acidic residues" evidence="2">
    <location>
        <begin position="428"/>
        <end position="453"/>
    </location>
</feature>
<dbReference type="GO" id="GO:0003723">
    <property type="term" value="F:RNA binding"/>
    <property type="evidence" value="ECO:0007669"/>
    <property type="project" value="TreeGrafter"/>
</dbReference>
<proteinExistence type="inferred from homology"/>
<feature type="region of interest" description="Disordered" evidence="2">
    <location>
        <begin position="320"/>
        <end position="361"/>
    </location>
</feature>
<feature type="domain" description="Xrn1 N-terminal" evidence="3">
    <location>
        <begin position="7"/>
        <end position="206"/>
    </location>
</feature>